<accession>A0A9D3WS09</accession>
<evidence type="ECO:0000313" key="2">
    <source>
        <dbReference type="Proteomes" id="UP000827986"/>
    </source>
</evidence>
<reference evidence="1" key="1">
    <citation type="submission" date="2021-09" db="EMBL/GenBank/DDBJ databases">
        <title>The genome of Mauremys mutica provides insights into the evolution of semi-aquatic lifestyle.</title>
        <authorList>
            <person name="Gong S."/>
            <person name="Gao Y."/>
        </authorList>
    </citation>
    <scope>NUCLEOTIDE SEQUENCE</scope>
    <source>
        <strain evidence="1">MM-2020</strain>
        <tissue evidence="1">Muscle</tissue>
    </source>
</reference>
<proteinExistence type="predicted"/>
<organism evidence="1 2">
    <name type="scientific">Mauremys mutica</name>
    <name type="common">yellowpond turtle</name>
    <dbReference type="NCBI Taxonomy" id="74926"/>
    <lineage>
        <taxon>Eukaryota</taxon>
        <taxon>Metazoa</taxon>
        <taxon>Chordata</taxon>
        <taxon>Craniata</taxon>
        <taxon>Vertebrata</taxon>
        <taxon>Euteleostomi</taxon>
        <taxon>Archelosauria</taxon>
        <taxon>Testudinata</taxon>
        <taxon>Testudines</taxon>
        <taxon>Cryptodira</taxon>
        <taxon>Durocryptodira</taxon>
        <taxon>Testudinoidea</taxon>
        <taxon>Geoemydidae</taxon>
        <taxon>Geoemydinae</taxon>
        <taxon>Mauremys</taxon>
    </lineage>
</organism>
<name>A0A9D3WS09_9SAUR</name>
<gene>
    <name evidence="1" type="ORF">KIL84_013814</name>
</gene>
<dbReference type="Proteomes" id="UP000827986">
    <property type="component" value="Unassembled WGS sequence"/>
</dbReference>
<dbReference type="EMBL" id="JAHDVG010000485">
    <property type="protein sequence ID" value="KAH1169224.1"/>
    <property type="molecule type" value="Genomic_DNA"/>
</dbReference>
<sequence>MLLRTNCLGEYKCVLLMSMFPKVNPALSRFSPQDVLPPYRRRWVIPSQTDLQRSSLVCYNFQTMLNVGTHASAAFRGTVPCLTKNPFTCGCGIAIKIPGRPSESL</sequence>
<comment type="caution">
    <text evidence="1">The sequence shown here is derived from an EMBL/GenBank/DDBJ whole genome shotgun (WGS) entry which is preliminary data.</text>
</comment>
<dbReference type="AlphaFoldDB" id="A0A9D3WS09"/>
<evidence type="ECO:0000313" key="1">
    <source>
        <dbReference type="EMBL" id="KAH1169224.1"/>
    </source>
</evidence>
<protein>
    <submittedName>
        <fullName evidence="1">Uncharacterized protein</fullName>
    </submittedName>
</protein>
<keyword evidence="2" id="KW-1185">Reference proteome</keyword>